<evidence type="ECO:0000256" key="1">
    <source>
        <dbReference type="SAM" id="MobiDB-lite"/>
    </source>
</evidence>
<gene>
    <name evidence="3" type="primary">LOC105264064</name>
</gene>
<evidence type="ECO:0000313" key="2">
    <source>
        <dbReference type="Proteomes" id="UP000694866"/>
    </source>
</evidence>
<dbReference type="AlphaFoldDB" id="A0A9R1SXH8"/>
<feature type="region of interest" description="Disordered" evidence="1">
    <location>
        <begin position="167"/>
        <end position="188"/>
    </location>
</feature>
<evidence type="ECO:0000313" key="3">
    <source>
        <dbReference type="RefSeq" id="XP_011298944.1"/>
    </source>
</evidence>
<feature type="compositionally biased region" description="Polar residues" evidence="1">
    <location>
        <begin position="173"/>
        <end position="188"/>
    </location>
</feature>
<dbReference type="OrthoDB" id="6119141at2759"/>
<organism evidence="2 3">
    <name type="scientific">Fopius arisanus</name>
    <dbReference type="NCBI Taxonomy" id="64838"/>
    <lineage>
        <taxon>Eukaryota</taxon>
        <taxon>Metazoa</taxon>
        <taxon>Ecdysozoa</taxon>
        <taxon>Arthropoda</taxon>
        <taxon>Hexapoda</taxon>
        <taxon>Insecta</taxon>
        <taxon>Pterygota</taxon>
        <taxon>Neoptera</taxon>
        <taxon>Endopterygota</taxon>
        <taxon>Hymenoptera</taxon>
        <taxon>Apocrita</taxon>
        <taxon>Ichneumonoidea</taxon>
        <taxon>Braconidae</taxon>
        <taxon>Opiinae</taxon>
        <taxon>Fopius</taxon>
    </lineage>
</organism>
<accession>A0A9R1SXH8</accession>
<proteinExistence type="predicted"/>
<keyword evidence="2" id="KW-1185">Reference proteome</keyword>
<dbReference type="GeneID" id="105264064"/>
<feature type="region of interest" description="Disordered" evidence="1">
    <location>
        <begin position="49"/>
        <end position="68"/>
    </location>
</feature>
<dbReference type="Proteomes" id="UP000694866">
    <property type="component" value="Unplaced"/>
</dbReference>
<protein>
    <submittedName>
        <fullName evidence="3">Uncharacterized protein isoform X1</fullName>
    </submittedName>
</protein>
<dbReference type="RefSeq" id="XP_011298944.1">
    <property type="nucleotide sequence ID" value="XM_011300642.1"/>
</dbReference>
<sequence length="203" mass="23008">MRVSIIRGAFSRYISLLPWIQQDSMEDSGIDSDPKPINQGEDERFFLTSDSSCSSNQTQTPPRSTTKQLQKKLEARIEQAKRIQRSSEYIKLSNNDKSSMVSGNSSGLIPIQRLPIPHKSNEHHPLVEYWRSDSESEDETTLFPISRGKDNSKHKQDLTDTFSIEELSEGSEDSLNLGPTKSTHPHTRTYTPTGCFNCHCHIL</sequence>
<name>A0A9R1SXH8_9HYME</name>
<reference evidence="3" key="1">
    <citation type="submission" date="2025-08" db="UniProtKB">
        <authorList>
            <consortium name="RefSeq"/>
        </authorList>
    </citation>
    <scope>IDENTIFICATION</scope>
    <source>
        <strain evidence="3">USDA-PBARC FA_bdor</strain>
        <tissue evidence="3">Whole organism</tissue>
    </source>
</reference>
<dbReference type="KEGG" id="fas:105264064"/>